<feature type="region of interest" description="Disordered" evidence="1">
    <location>
        <begin position="1"/>
        <end position="27"/>
    </location>
</feature>
<evidence type="ECO:0000313" key="3">
    <source>
        <dbReference type="EMBL" id="MFC3981195.1"/>
    </source>
</evidence>
<organism evidence="3 4">
    <name type="scientific">Streptosporangium jomthongense</name>
    <dbReference type="NCBI Taxonomy" id="1193683"/>
    <lineage>
        <taxon>Bacteria</taxon>
        <taxon>Bacillati</taxon>
        <taxon>Actinomycetota</taxon>
        <taxon>Actinomycetes</taxon>
        <taxon>Streptosporangiales</taxon>
        <taxon>Streptosporangiaceae</taxon>
        <taxon>Streptosporangium</taxon>
    </lineage>
</organism>
<keyword evidence="2" id="KW-0812">Transmembrane</keyword>
<dbReference type="RefSeq" id="WP_352008996.1">
    <property type="nucleotide sequence ID" value="NZ_JBHSBC010000012.1"/>
</dbReference>
<keyword evidence="4" id="KW-1185">Reference proteome</keyword>
<name>A0ABV8EZQ7_9ACTN</name>
<proteinExistence type="predicted"/>
<reference evidence="4" key="1">
    <citation type="journal article" date="2019" name="Int. J. Syst. Evol. Microbiol.">
        <title>The Global Catalogue of Microorganisms (GCM) 10K type strain sequencing project: providing services to taxonomists for standard genome sequencing and annotation.</title>
        <authorList>
            <consortium name="The Broad Institute Genomics Platform"/>
            <consortium name="The Broad Institute Genome Sequencing Center for Infectious Disease"/>
            <person name="Wu L."/>
            <person name="Ma J."/>
        </authorList>
    </citation>
    <scope>NUCLEOTIDE SEQUENCE [LARGE SCALE GENOMIC DNA]</scope>
    <source>
        <strain evidence="4">TBRC 7912</strain>
    </source>
</reference>
<feature type="region of interest" description="Disordered" evidence="1">
    <location>
        <begin position="99"/>
        <end position="157"/>
    </location>
</feature>
<gene>
    <name evidence="3" type="ORF">ACFOYY_13750</name>
</gene>
<accession>A0ABV8EZQ7</accession>
<evidence type="ECO:0000313" key="4">
    <source>
        <dbReference type="Proteomes" id="UP001595698"/>
    </source>
</evidence>
<feature type="compositionally biased region" description="Low complexity" evidence="1">
    <location>
        <begin position="7"/>
        <end position="24"/>
    </location>
</feature>
<sequence>MRRTRPARNVPATAAAGAAKPSAARGRKAPRTPFVLLVIGLLCGGLVSLQLLNTILNQDSFRATELRNGNNQLRQKKESLKHQNALMDTPEWLAGNAEKQGLEPDWDNPNVMVPGRPTPGTPKEGAPVGAAGESPVGAAGNDGQTPAGQERAPGTGR</sequence>
<evidence type="ECO:0000256" key="1">
    <source>
        <dbReference type="SAM" id="MobiDB-lite"/>
    </source>
</evidence>
<keyword evidence="2" id="KW-0472">Membrane</keyword>
<evidence type="ECO:0008006" key="5">
    <source>
        <dbReference type="Google" id="ProtNLM"/>
    </source>
</evidence>
<dbReference type="Proteomes" id="UP001595698">
    <property type="component" value="Unassembled WGS sequence"/>
</dbReference>
<protein>
    <recommendedName>
        <fullName evidence="5">Septum formation initiator</fullName>
    </recommendedName>
</protein>
<feature type="transmembrane region" description="Helical" evidence="2">
    <location>
        <begin position="34"/>
        <end position="52"/>
    </location>
</feature>
<keyword evidence="2" id="KW-1133">Transmembrane helix</keyword>
<dbReference type="EMBL" id="JBHSBC010000012">
    <property type="protein sequence ID" value="MFC3981195.1"/>
    <property type="molecule type" value="Genomic_DNA"/>
</dbReference>
<comment type="caution">
    <text evidence="3">The sequence shown here is derived from an EMBL/GenBank/DDBJ whole genome shotgun (WGS) entry which is preliminary data.</text>
</comment>
<evidence type="ECO:0000256" key="2">
    <source>
        <dbReference type="SAM" id="Phobius"/>
    </source>
</evidence>